<evidence type="ECO:0000313" key="2">
    <source>
        <dbReference type="Proteomes" id="UP000221999"/>
    </source>
</evidence>
<name>A0A248XDB1_9CAUD</name>
<dbReference type="Proteomes" id="UP000221999">
    <property type="component" value="Segment"/>
</dbReference>
<evidence type="ECO:0000313" key="1">
    <source>
        <dbReference type="EMBL" id="ASW27685.1"/>
    </source>
</evidence>
<gene>
    <name evidence="1" type="ORF">KPNN133_066</name>
</gene>
<sequence>MLTACEKTAWRGGTYRGLAALAKSRGTDVDNCNAQLKAARDYQNDLRAREESNRAKK</sequence>
<accession>A0A248XDB1</accession>
<dbReference type="Pfam" id="PF23793">
    <property type="entry name" value="LysC"/>
    <property type="match status" value="1"/>
</dbReference>
<dbReference type="InterPro" id="IPR058979">
    <property type="entry name" value="LysC-like"/>
</dbReference>
<reference evidence="1 2" key="1">
    <citation type="submission" date="2017-07" db="EMBL/GenBank/DDBJ databases">
        <title>Complete Genome Sequence of the Klebsiella phage YMC16/01/N133_KPN_BP.</title>
        <authorList>
            <person name="Jeon J."/>
            <person name="Yong D."/>
            <person name="Lee K."/>
        </authorList>
    </citation>
    <scope>NUCLEOTIDE SEQUENCE [LARGE SCALE GENOMIC DNA]</scope>
</reference>
<dbReference type="EMBL" id="MF476925">
    <property type="protein sequence ID" value="ASW27685.1"/>
    <property type="molecule type" value="Genomic_DNA"/>
</dbReference>
<proteinExistence type="predicted"/>
<protein>
    <submittedName>
        <fullName evidence="1">Uncharacterized protein</fullName>
    </submittedName>
</protein>
<keyword evidence="2" id="KW-1185">Reference proteome</keyword>
<organism evidence="1 2">
    <name type="scientific">Klebsiella phage YMC16/01/N133_KPN_BP</name>
    <dbReference type="NCBI Taxonomy" id="2026102"/>
    <lineage>
        <taxon>Viruses</taxon>
        <taxon>Duplodnaviria</taxon>
        <taxon>Heunggongvirae</taxon>
        <taxon>Uroviricota</taxon>
        <taxon>Caudoviricetes</taxon>
        <taxon>Casjensviridae</taxon>
        <taxon>Seodaemunguvirus</taxon>
        <taxon>Seodaemunguvirus YMC16-01N133</taxon>
    </lineage>
</organism>